<keyword evidence="11 13" id="KW-0739">Sodium transport</keyword>
<proteinExistence type="inferred from homology"/>
<keyword evidence="8 13" id="KW-0406">Ion transport</keyword>
<accession>A0A016WCN6</accession>
<reference evidence="16" key="1">
    <citation type="journal article" date="2015" name="Nat. Genet.">
        <title>The genome and transcriptome of the zoonotic hookworm Ancylostoma ceylanicum identify infection-specific gene families.</title>
        <authorList>
            <person name="Schwarz E.M."/>
            <person name="Hu Y."/>
            <person name="Antoshechkin I."/>
            <person name="Miller M.M."/>
            <person name="Sternberg P.W."/>
            <person name="Aroian R.V."/>
        </authorList>
    </citation>
    <scope>NUCLEOTIDE SEQUENCE</scope>
    <source>
        <strain evidence="16">HY135</strain>
    </source>
</reference>
<keyword evidence="3 13" id="KW-0813">Transport</keyword>
<feature type="transmembrane region" description="Helical" evidence="14">
    <location>
        <begin position="417"/>
        <end position="436"/>
    </location>
</feature>
<comment type="similarity">
    <text evidence="2 13">Belongs to the amiloride-sensitive sodium channel (TC 1.A.6) family.</text>
</comment>
<keyword evidence="7" id="KW-0915">Sodium</keyword>
<keyword evidence="12 13" id="KW-0407">Ion channel</keyword>
<gene>
    <name evidence="15" type="primary">Acey_s0857.g2720</name>
    <name evidence="15" type="ORF">Y032_0857g2720</name>
</gene>
<evidence type="ECO:0000256" key="11">
    <source>
        <dbReference type="ARBA" id="ARBA00023201"/>
    </source>
</evidence>
<evidence type="ECO:0000313" key="15">
    <source>
        <dbReference type="EMBL" id="EYC36783.1"/>
    </source>
</evidence>
<dbReference type="InterPro" id="IPR001873">
    <property type="entry name" value="ENaC"/>
</dbReference>
<evidence type="ECO:0000256" key="3">
    <source>
        <dbReference type="ARBA" id="ARBA00022448"/>
    </source>
</evidence>
<evidence type="ECO:0000256" key="2">
    <source>
        <dbReference type="ARBA" id="ARBA00007193"/>
    </source>
</evidence>
<evidence type="ECO:0000256" key="1">
    <source>
        <dbReference type="ARBA" id="ARBA00004141"/>
    </source>
</evidence>
<evidence type="ECO:0000256" key="7">
    <source>
        <dbReference type="ARBA" id="ARBA00023053"/>
    </source>
</evidence>
<keyword evidence="16" id="KW-1185">Reference proteome</keyword>
<evidence type="ECO:0000256" key="13">
    <source>
        <dbReference type="RuleBase" id="RU000679"/>
    </source>
</evidence>
<protein>
    <submittedName>
        <fullName evidence="15">Uncharacterized protein</fullName>
    </submittedName>
</protein>
<keyword evidence="4 13" id="KW-0894">Sodium channel</keyword>
<evidence type="ECO:0000256" key="12">
    <source>
        <dbReference type="ARBA" id="ARBA00023303"/>
    </source>
</evidence>
<name>A0A016WCN6_9BILA</name>
<evidence type="ECO:0000313" key="16">
    <source>
        <dbReference type="Proteomes" id="UP000024635"/>
    </source>
</evidence>
<dbReference type="PANTHER" id="PTHR11690">
    <property type="entry name" value="AMILORIDE-SENSITIVE SODIUM CHANNEL-RELATED"/>
    <property type="match status" value="1"/>
</dbReference>
<dbReference type="EMBL" id="JARK01000457">
    <property type="protein sequence ID" value="EYC36783.1"/>
    <property type="molecule type" value="Genomic_DNA"/>
</dbReference>
<keyword evidence="9 14" id="KW-0472">Membrane</keyword>
<evidence type="ECO:0000256" key="6">
    <source>
        <dbReference type="ARBA" id="ARBA00022989"/>
    </source>
</evidence>
<sequence length="453" mass="54093">MGLHIYYQKYLKLTNRTDEEIFLCEENAYLTATQVSYIKQDAHRAYEKQARYQEEIFLRTKRRIVRLRTAVWNVSRQNWGWHGDDFVGVFERISRGAACFANFSIRHESISLVMDTHPAYSEEKRASQLYFLIDPEAQRAAPKRFKSIGDVKRYYGDHVNEVLKEVHDIGETVEKMLRLFLPSTYQEVVLADVIRMDRIVELMTQVNYNLDLNYAQRLAFEEVEHLLPFQYETGRLQRRAWAEKMQSKRMRHFFEDDFFEGWYQPIAHDLEHSLYNAILEIEREYWPRFQSYVQKGTAMKTGALLFFDDVTDAHEDNFREIITDMYNCLAGDVKKVASETLKDFKRLYRELQSSYTNLFKKELAEYLEKFKFGSEFVSENFAMVNVFLHQMHLERWSQDRTYGFWSLACDIGGALDLFLGASMLTIIEIVYLCYHYRICEKLFKRTTDSFQEW</sequence>
<dbReference type="OrthoDB" id="6502088at2759"/>
<comment type="subcellular location">
    <subcellularLocation>
        <location evidence="1">Membrane</location>
        <topology evidence="1">Multi-pass membrane protein</topology>
    </subcellularLocation>
</comment>
<dbReference type="PANTHER" id="PTHR11690:SF296">
    <property type="entry name" value="DEGENERIN-LIKE PROTEIN DEL-10"/>
    <property type="match status" value="1"/>
</dbReference>
<evidence type="ECO:0000256" key="8">
    <source>
        <dbReference type="ARBA" id="ARBA00023065"/>
    </source>
</evidence>
<dbReference type="STRING" id="53326.A0A016WCN6"/>
<dbReference type="Proteomes" id="UP000024635">
    <property type="component" value="Unassembled WGS sequence"/>
</dbReference>
<organism evidence="15 16">
    <name type="scientific">Ancylostoma ceylanicum</name>
    <dbReference type="NCBI Taxonomy" id="53326"/>
    <lineage>
        <taxon>Eukaryota</taxon>
        <taxon>Metazoa</taxon>
        <taxon>Ecdysozoa</taxon>
        <taxon>Nematoda</taxon>
        <taxon>Chromadorea</taxon>
        <taxon>Rhabditida</taxon>
        <taxon>Rhabditina</taxon>
        <taxon>Rhabditomorpha</taxon>
        <taxon>Strongyloidea</taxon>
        <taxon>Ancylostomatidae</taxon>
        <taxon>Ancylostomatinae</taxon>
        <taxon>Ancylostoma</taxon>
    </lineage>
</organism>
<dbReference type="Pfam" id="PF00858">
    <property type="entry name" value="ASC"/>
    <property type="match status" value="1"/>
</dbReference>
<evidence type="ECO:0000256" key="4">
    <source>
        <dbReference type="ARBA" id="ARBA00022461"/>
    </source>
</evidence>
<dbReference type="AlphaFoldDB" id="A0A016WCN6"/>
<dbReference type="GO" id="GO:0015280">
    <property type="term" value="F:ligand-gated sodium channel activity"/>
    <property type="evidence" value="ECO:0007669"/>
    <property type="project" value="TreeGrafter"/>
</dbReference>
<comment type="caution">
    <text evidence="15">The sequence shown here is derived from an EMBL/GenBank/DDBJ whole genome shotgun (WGS) entry which is preliminary data.</text>
</comment>
<keyword evidence="6 14" id="KW-1133">Transmembrane helix</keyword>
<evidence type="ECO:0000256" key="9">
    <source>
        <dbReference type="ARBA" id="ARBA00023136"/>
    </source>
</evidence>
<dbReference type="GO" id="GO:0005886">
    <property type="term" value="C:plasma membrane"/>
    <property type="evidence" value="ECO:0007669"/>
    <property type="project" value="TreeGrafter"/>
</dbReference>
<keyword evidence="5 13" id="KW-0812">Transmembrane</keyword>
<keyword evidence="10" id="KW-0325">Glycoprotein</keyword>
<evidence type="ECO:0000256" key="14">
    <source>
        <dbReference type="SAM" id="Phobius"/>
    </source>
</evidence>
<evidence type="ECO:0000256" key="10">
    <source>
        <dbReference type="ARBA" id="ARBA00023180"/>
    </source>
</evidence>
<evidence type="ECO:0000256" key="5">
    <source>
        <dbReference type="ARBA" id="ARBA00022692"/>
    </source>
</evidence>
<dbReference type="Gene3D" id="1.10.287.770">
    <property type="entry name" value="YojJ-like"/>
    <property type="match status" value="1"/>
</dbReference>